<dbReference type="PANTHER" id="PTHR16105:SF0">
    <property type="entry name" value="RNA-BINDING REGION-CONTAINING PROTEIN 3"/>
    <property type="match status" value="1"/>
</dbReference>
<evidence type="ECO:0000256" key="2">
    <source>
        <dbReference type="PROSITE-ProRule" id="PRU00176"/>
    </source>
</evidence>
<dbReference type="Proteomes" id="UP001566132">
    <property type="component" value="Unassembled WGS sequence"/>
</dbReference>
<accession>A0ABD1F5P0</accession>
<protein>
    <recommendedName>
        <fullName evidence="3">RRM domain-containing protein</fullName>
    </recommendedName>
</protein>
<dbReference type="PROSITE" id="PS50102">
    <property type="entry name" value="RRM"/>
    <property type="match status" value="1"/>
</dbReference>
<dbReference type="Pfam" id="PF00076">
    <property type="entry name" value="RRM_1"/>
    <property type="match status" value="1"/>
</dbReference>
<dbReference type="PANTHER" id="PTHR16105">
    <property type="entry name" value="RNA-BINDING REGION-CONTAINING PROTEIN 3"/>
    <property type="match status" value="1"/>
</dbReference>
<dbReference type="Gene3D" id="3.30.70.330">
    <property type="match status" value="1"/>
</dbReference>
<evidence type="ECO:0000259" key="3">
    <source>
        <dbReference type="PROSITE" id="PS50102"/>
    </source>
</evidence>
<dbReference type="SUPFAM" id="SSF54928">
    <property type="entry name" value="RNA-binding domain, RBD"/>
    <property type="match status" value="1"/>
</dbReference>
<proteinExistence type="predicted"/>
<dbReference type="InterPro" id="IPR035979">
    <property type="entry name" value="RBD_domain_sf"/>
</dbReference>
<evidence type="ECO:0000256" key="1">
    <source>
        <dbReference type="ARBA" id="ARBA00022884"/>
    </source>
</evidence>
<dbReference type="InterPro" id="IPR012677">
    <property type="entry name" value="Nucleotide-bd_a/b_plait_sf"/>
</dbReference>
<dbReference type="InterPro" id="IPR045164">
    <property type="entry name" value="RBM41/RNPC3"/>
</dbReference>
<comment type="caution">
    <text evidence="4">The sequence shown here is derived from an EMBL/GenBank/DDBJ whole genome shotgun (WGS) entry which is preliminary data.</text>
</comment>
<feature type="domain" description="RRM" evidence="3">
    <location>
        <begin position="327"/>
        <end position="402"/>
    </location>
</feature>
<organism evidence="4 5">
    <name type="scientific">Hypothenemus hampei</name>
    <name type="common">Coffee berry borer</name>
    <dbReference type="NCBI Taxonomy" id="57062"/>
    <lineage>
        <taxon>Eukaryota</taxon>
        <taxon>Metazoa</taxon>
        <taxon>Ecdysozoa</taxon>
        <taxon>Arthropoda</taxon>
        <taxon>Hexapoda</taxon>
        <taxon>Insecta</taxon>
        <taxon>Pterygota</taxon>
        <taxon>Neoptera</taxon>
        <taxon>Endopterygota</taxon>
        <taxon>Coleoptera</taxon>
        <taxon>Polyphaga</taxon>
        <taxon>Cucujiformia</taxon>
        <taxon>Curculionidae</taxon>
        <taxon>Scolytinae</taxon>
        <taxon>Hypothenemus</taxon>
    </lineage>
</organism>
<evidence type="ECO:0000313" key="4">
    <source>
        <dbReference type="EMBL" id="KAL1509255.1"/>
    </source>
</evidence>
<evidence type="ECO:0000313" key="5">
    <source>
        <dbReference type="Proteomes" id="UP001566132"/>
    </source>
</evidence>
<dbReference type="AlphaFoldDB" id="A0ABD1F5P0"/>
<keyword evidence="5" id="KW-1185">Reference proteome</keyword>
<dbReference type="GO" id="GO:0003723">
    <property type="term" value="F:RNA binding"/>
    <property type="evidence" value="ECO:0007669"/>
    <property type="project" value="UniProtKB-UniRule"/>
</dbReference>
<keyword evidence="1 2" id="KW-0694">RNA-binding</keyword>
<dbReference type="EMBL" id="JBDJPC010000003">
    <property type="protein sequence ID" value="KAL1509255.1"/>
    <property type="molecule type" value="Genomic_DNA"/>
</dbReference>
<reference evidence="4 5" key="1">
    <citation type="submission" date="2024-05" db="EMBL/GenBank/DDBJ databases">
        <title>Genetic variation in Jamaican populations of the coffee berry borer (Hypothenemus hampei).</title>
        <authorList>
            <person name="Errbii M."/>
            <person name="Myrie A."/>
        </authorList>
    </citation>
    <scope>NUCLEOTIDE SEQUENCE [LARGE SCALE GENOMIC DNA]</scope>
    <source>
        <strain evidence="4">JA-Hopewell-2020-01-JO</strain>
        <tissue evidence="4">Whole body</tissue>
    </source>
</reference>
<dbReference type="InterPro" id="IPR000504">
    <property type="entry name" value="RRM_dom"/>
</dbReference>
<gene>
    <name evidence="4" type="ORF">ABEB36_004019</name>
</gene>
<sequence length="403" mass="46311">MYSIFHTHSKTPKYIAEGEPPLKKIVTEGDILIKKLVDNQLKTHTTLTEQLLQNKVFCSTGSFTDVTRDAKGKTELKDFQSIITNSSKDDELLTKGLNSRDIEIYKDYISLGSNFILKYKDINKEVLQQRLNQILTIIEDSNKNNCSESLERSVSRHHQEYVNSLKPQSIETKLFKFASENNSKTCRLLGPLDELPELENEFMNDIRNFSKCDLKKIRKKARSLGHKIDKLNEATTSTISKTKTSAVSRPTLWDVREKPPSSGEKVEIINKDKIYTCKQQNWYTIRDGKIVKIIDKMEKDCVTKKLTLENLKNNPRFVNYERGNPSQTLFLKNLAKSITKELLEQILKDHKVNYCSINLMNGKMKGQAFLHFQDETLAEEGLEILNGLMVDGRPIVVQFGNKK</sequence>
<dbReference type="SMART" id="SM00360">
    <property type="entry name" value="RRM"/>
    <property type="match status" value="1"/>
</dbReference>
<name>A0ABD1F5P0_HYPHA</name>